<evidence type="ECO:0000313" key="7">
    <source>
        <dbReference type="Proteomes" id="UP000576082"/>
    </source>
</evidence>
<dbReference type="GO" id="GO:0016020">
    <property type="term" value="C:membrane"/>
    <property type="evidence" value="ECO:0007669"/>
    <property type="project" value="UniProtKB-SubCell"/>
</dbReference>
<evidence type="ECO:0000256" key="1">
    <source>
        <dbReference type="ARBA" id="ARBA00004167"/>
    </source>
</evidence>
<gene>
    <name evidence="6" type="ORF">HHU12_02325</name>
</gene>
<name>A0A7X9NZS0_9BACT</name>
<reference evidence="6 7" key="1">
    <citation type="submission" date="2020-04" db="EMBL/GenBank/DDBJ databases">
        <title>Flammeovirga sp. SR4, a novel species isolated from seawater.</title>
        <authorList>
            <person name="Wang X."/>
        </authorList>
    </citation>
    <scope>NUCLEOTIDE SEQUENCE [LARGE SCALE GENOMIC DNA]</scope>
    <source>
        <strain evidence="6 7">ATCC 23126</strain>
    </source>
</reference>
<dbReference type="PANTHER" id="PTHR30386:SF26">
    <property type="entry name" value="TRANSPORT PROTEIN COMB"/>
    <property type="match status" value="1"/>
</dbReference>
<keyword evidence="4 5" id="KW-0472">Membrane</keyword>
<evidence type="ECO:0000256" key="5">
    <source>
        <dbReference type="SAM" id="Phobius"/>
    </source>
</evidence>
<evidence type="ECO:0000313" key="6">
    <source>
        <dbReference type="EMBL" id="NME66790.1"/>
    </source>
</evidence>
<organism evidence="6 7">
    <name type="scientific">Flammeovirga aprica JL-4</name>
    <dbReference type="NCBI Taxonomy" id="694437"/>
    <lineage>
        <taxon>Bacteria</taxon>
        <taxon>Pseudomonadati</taxon>
        <taxon>Bacteroidota</taxon>
        <taxon>Cytophagia</taxon>
        <taxon>Cytophagales</taxon>
        <taxon>Flammeovirgaceae</taxon>
        <taxon>Flammeovirga</taxon>
    </lineage>
</organism>
<accession>A0A7X9NZS0</accession>
<protein>
    <submittedName>
        <fullName evidence="6">HlyD family efflux transporter periplasmic adaptor subunit</fullName>
    </submittedName>
</protein>
<keyword evidence="3 5" id="KW-1133">Transmembrane helix</keyword>
<dbReference type="AlphaFoldDB" id="A0A7X9NZS0"/>
<evidence type="ECO:0000256" key="2">
    <source>
        <dbReference type="ARBA" id="ARBA00022692"/>
    </source>
</evidence>
<evidence type="ECO:0000256" key="3">
    <source>
        <dbReference type="ARBA" id="ARBA00022989"/>
    </source>
</evidence>
<sequence length="430" mass="50128">MNNVDQKNRDLDSLLSNESNDLMDTKPFWIVKYGNMFYGVFFLSMLILSAFVKYPEVILSEMLFISDNPPVKYLSKTDGIIDRLLYKNNSYVEKDKLIAIIGTNVNYKHILGLERILLNDNYDSLKLFDEVNLGSLQMPFNELKMAYAKANIPSTIQDKLHLNALKIKQYEDRNTILKTQYDLKQKDYLDLERKVGIDSNLYLKDFISYNEFQETKSNLRVAEISLLGLDESMNTNNLNITSIKNENILLEEEYEIKLKQLNIDLKNYTSQLISRILDWKKEHLLVSDKINGTVTYAKELKEYSPVKKGELLFYISNDTLKEELYGTSKIAIINSGKLEQYQTVNIKLRNYPYHEYGILKGEIVSISDYPILYNGEYYYDIKIGLPNSLVTTYGIQLPFISNMIADIEIVTEDYSFLERFFNPIKNIYNN</sequence>
<dbReference type="PANTHER" id="PTHR30386">
    <property type="entry name" value="MEMBRANE FUSION SUBUNIT OF EMRAB-TOLC MULTIDRUG EFFLUX PUMP"/>
    <property type="match status" value="1"/>
</dbReference>
<dbReference type="InterPro" id="IPR050739">
    <property type="entry name" value="MFP"/>
</dbReference>
<feature type="transmembrane region" description="Helical" evidence="5">
    <location>
        <begin position="36"/>
        <end position="54"/>
    </location>
</feature>
<proteinExistence type="predicted"/>
<comment type="caution">
    <text evidence="6">The sequence shown here is derived from an EMBL/GenBank/DDBJ whole genome shotgun (WGS) entry which is preliminary data.</text>
</comment>
<dbReference type="Proteomes" id="UP000576082">
    <property type="component" value="Unassembled WGS sequence"/>
</dbReference>
<keyword evidence="7" id="KW-1185">Reference proteome</keyword>
<keyword evidence="2 5" id="KW-0812">Transmembrane</keyword>
<comment type="subcellular location">
    <subcellularLocation>
        <location evidence="1">Membrane</location>
        <topology evidence="1">Single-pass membrane protein</topology>
    </subcellularLocation>
</comment>
<dbReference type="EMBL" id="JABANE010000004">
    <property type="protein sequence ID" value="NME66790.1"/>
    <property type="molecule type" value="Genomic_DNA"/>
</dbReference>
<dbReference type="RefSeq" id="WP_169654608.1">
    <property type="nucleotide sequence ID" value="NZ_JABANE010000004.1"/>
</dbReference>
<evidence type="ECO:0000256" key="4">
    <source>
        <dbReference type="ARBA" id="ARBA00023136"/>
    </source>
</evidence>